<evidence type="ECO:0000313" key="8">
    <source>
        <dbReference type="EMBL" id="EFO82011.1"/>
    </source>
</evidence>
<evidence type="ECO:0000256" key="6">
    <source>
        <dbReference type="HAMAP-Rule" id="MF_00031"/>
    </source>
</evidence>
<dbReference type="STRING" id="765420.OSCT_0160"/>
<dbReference type="InterPro" id="IPR003583">
    <property type="entry name" value="Hlx-hairpin-Hlx_DNA-bd_motif"/>
</dbReference>
<comment type="function">
    <text evidence="6">The RuvA-RuvB-RuvC complex processes Holliday junction (HJ) DNA during genetic recombination and DNA repair, while the RuvA-RuvB complex plays an important role in the rescue of blocked DNA replication forks via replication fork reversal (RFR). RuvA specifically binds to HJ cruciform DNA, conferring on it an open structure. The RuvB hexamer acts as an ATP-dependent pump, pulling dsDNA into and through the RuvAB complex. HJ branch migration allows RuvC to scan DNA until it finds its consensus sequence, where it cleaves and resolves the cruciform DNA.</text>
</comment>
<dbReference type="Gene3D" id="1.10.8.10">
    <property type="entry name" value="DNA helicase RuvA subunit, C-terminal domain"/>
    <property type="match status" value="1"/>
</dbReference>
<dbReference type="InterPro" id="IPR012340">
    <property type="entry name" value="NA-bd_OB-fold"/>
</dbReference>
<dbReference type="Pfam" id="PF01330">
    <property type="entry name" value="RuvA_N"/>
    <property type="match status" value="1"/>
</dbReference>
<feature type="region of interest" description="Domain I" evidence="6">
    <location>
        <begin position="1"/>
        <end position="64"/>
    </location>
</feature>
<comment type="caution">
    <text evidence="6">Lacks conserved residue(s) required for the propagation of feature annotation.</text>
</comment>
<dbReference type="GO" id="GO:0006281">
    <property type="term" value="P:DNA repair"/>
    <property type="evidence" value="ECO:0007669"/>
    <property type="project" value="UniProtKB-UniRule"/>
</dbReference>
<dbReference type="SUPFAM" id="SSF46929">
    <property type="entry name" value="DNA helicase RuvA subunit, C-terminal domain"/>
    <property type="match status" value="1"/>
</dbReference>
<accession>E1IA09</accession>
<comment type="caution">
    <text evidence="8">The sequence shown here is derived from an EMBL/GenBank/DDBJ whole genome shotgun (WGS) entry which is preliminary data.</text>
</comment>
<dbReference type="Proteomes" id="UP000054010">
    <property type="component" value="Unassembled WGS sequence"/>
</dbReference>
<dbReference type="GO" id="GO:0005737">
    <property type="term" value="C:cytoplasm"/>
    <property type="evidence" value="ECO:0007669"/>
    <property type="project" value="UniProtKB-SubCell"/>
</dbReference>
<dbReference type="SMART" id="SM00278">
    <property type="entry name" value="HhH1"/>
    <property type="match status" value="2"/>
</dbReference>
<proteinExistence type="inferred from homology"/>
<dbReference type="Pfam" id="PF14520">
    <property type="entry name" value="HHH_5"/>
    <property type="match status" value="1"/>
</dbReference>
<keyword evidence="4 6" id="KW-0233">DNA recombination</keyword>
<dbReference type="NCBIfam" id="TIGR00084">
    <property type="entry name" value="ruvA"/>
    <property type="match status" value="1"/>
</dbReference>
<feature type="domain" description="Helix-hairpin-helix DNA-binding motif class 1" evidence="7">
    <location>
        <begin position="73"/>
        <end position="92"/>
    </location>
</feature>
<feature type="domain" description="Helix-hairpin-helix DNA-binding motif class 1" evidence="7">
    <location>
        <begin position="108"/>
        <end position="127"/>
    </location>
</feature>
<keyword evidence="2 6" id="KW-0227">DNA damage</keyword>
<dbReference type="GO" id="GO:0000400">
    <property type="term" value="F:four-way junction DNA binding"/>
    <property type="evidence" value="ECO:0007669"/>
    <property type="project" value="UniProtKB-UniRule"/>
</dbReference>
<comment type="subunit">
    <text evidence="6">Homotetramer. Forms an RuvA(8)-RuvB(12)-Holliday junction (HJ) complex. HJ DNA is sandwiched between 2 RuvA tetramers; dsDNA enters through RuvA and exits via RuvB. An RuvB hexamer assembles on each DNA strand where it exits the tetramer. Each RuvB hexamer is contacted by two RuvA subunits (via domain III) on 2 adjacent RuvB subunits; this complex drives branch migration. In the full resolvosome a probable DNA-RuvA(4)-RuvB(12)-RuvC(2) complex forms which resolves the HJ.</text>
</comment>
<dbReference type="InterPro" id="IPR013849">
    <property type="entry name" value="DNA_helicase_Holl-junc_RuvA_I"/>
</dbReference>
<comment type="subcellular location">
    <subcellularLocation>
        <location evidence="6">Cytoplasm</location>
    </subcellularLocation>
</comment>
<gene>
    <name evidence="6" type="primary">ruvA</name>
    <name evidence="8" type="ORF">OSCT_0160</name>
</gene>
<dbReference type="InterPro" id="IPR000085">
    <property type="entry name" value="RuvA"/>
</dbReference>
<dbReference type="Gene3D" id="1.10.150.20">
    <property type="entry name" value="5' to 3' exonuclease, C-terminal subdomain"/>
    <property type="match status" value="1"/>
</dbReference>
<keyword evidence="8" id="KW-0547">Nucleotide-binding</keyword>
<dbReference type="eggNOG" id="COG0632">
    <property type="taxonomic scope" value="Bacteria"/>
</dbReference>
<evidence type="ECO:0000313" key="9">
    <source>
        <dbReference type="Proteomes" id="UP000054010"/>
    </source>
</evidence>
<feature type="region of interest" description="Domain III" evidence="6">
    <location>
        <begin position="146"/>
        <end position="198"/>
    </location>
</feature>
<dbReference type="GO" id="GO:0048476">
    <property type="term" value="C:Holliday junction resolvase complex"/>
    <property type="evidence" value="ECO:0007669"/>
    <property type="project" value="UniProtKB-UniRule"/>
</dbReference>
<evidence type="ECO:0000256" key="5">
    <source>
        <dbReference type="ARBA" id="ARBA00023204"/>
    </source>
</evidence>
<keyword evidence="1 6" id="KW-0963">Cytoplasm</keyword>
<dbReference type="SUPFAM" id="SSF47781">
    <property type="entry name" value="RuvA domain 2-like"/>
    <property type="match status" value="1"/>
</dbReference>
<keyword evidence="5 6" id="KW-0234">DNA repair</keyword>
<name>E1IA09_9CHLR</name>
<dbReference type="SUPFAM" id="SSF50249">
    <property type="entry name" value="Nucleic acid-binding proteins"/>
    <property type="match status" value="1"/>
</dbReference>
<dbReference type="EMBL" id="ADVR01000003">
    <property type="protein sequence ID" value="EFO82011.1"/>
    <property type="molecule type" value="Genomic_DNA"/>
</dbReference>
<evidence type="ECO:0000256" key="3">
    <source>
        <dbReference type="ARBA" id="ARBA00023125"/>
    </source>
</evidence>
<organism evidence="8 9">
    <name type="scientific">Oscillochloris trichoides DG-6</name>
    <dbReference type="NCBI Taxonomy" id="765420"/>
    <lineage>
        <taxon>Bacteria</taxon>
        <taxon>Bacillati</taxon>
        <taxon>Chloroflexota</taxon>
        <taxon>Chloroflexia</taxon>
        <taxon>Chloroflexales</taxon>
        <taxon>Chloroflexineae</taxon>
        <taxon>Oscillochloridaceae</taxon>
        <taxon>Oscillochloris</taxon>
    </lineage>
</organism>
<comment type="similarity">
    <text evidence="6">Belongs to the RuvA family.</text>
</comment>
<evidence type="ECO:0000256" key="4">
    <source>
        <dbReference type="ARBA" id="ARBA00023172"/>
    </source>
</evidence>
<protein>
    <recommendedName>
        <fullName evidence="6">Holliday junction branch migration complex subunit RuvA</fullName>
    </recommendedName>
</protein>
<reference evidence="8 9" key="1">
    <citation type="journal article" date="2011" name="J. Bacteriol.">
        <title>Draft genome sequence of the anoxygenic filamentous phototrophic bacterium Oscillochloris trichoides subsp. DG-6.</title>
        <authorList>
            <person name="Kuznetsov B.B."/>
            <person name="Ivanovsky R.N."/>
            <person name="Keppen O.I."/>
            <person name="Sukhacheva M.V."/>
            <person name="Bumazhkin B.K."/>
            <person name="Patutina E.O."/>
            <person name="Beletsky A.V."/>
            <person name="Mardanov A.V."/>
            <person name="Baslerov R.V."/>
            <person name="Panteleeva A.N."/>
            <person name="Kolganova T.V."/>
            <person name="Ravin N.V."/>
            <person name="Skryabin K.G."/>
        </authorList>
    </citation>
    <scope>NUCLEOTIDE SEQUENCE [LARGE SCALE GENOMIC DNA]</scope>
    <source>
        <strain evidence="8 9">DG-6</strain>
    </source>
</reference>
<evidence type="ECO:0000256" key="2">
    <source>
        <dbReference type="ARBA" id="ARBA00022763"/>
    </source>
</evidence>
<keyword evidence="8" id="KW-0378">Hydrolase</keyword>
<sequence length="198" mass="20636">MIASLRGTLIHIGSDHLVIETGGVGWLVYAPRSVLGACGALNETIFLYTHMIVREDALLLYGFQTLEQRALFESLLSVSGVGPKVGLSLLSAGSPDDIRLMVAQNNTTALARVPGIGKKTAERLVLELKGKLDLKGLPTAAGGVAAAPSALNAELAELLVSLGYSSAEASAAVASLPADAPEDLEVRLRLALRYFGSV</sequence>
<keyword evidence="3 6" id="KW-0238">DNA-binding</keyword>
<evidence type="ECO:0000256" key="1">
    <source>
        <dbReference type="ARBA" id="ARBA00022490"/>
    </source>
</evidence>
<evidence type="ECO:0000259" key="7">
    <source>
        <dbReference type="SMART" id="SM00278"/>
    </source>
</evidence>
<dbReference type="GO" id="GO:0006310">
    <property type="term" value="P:DNA recombination"/>
    <property type="evidence" value="ECO:0007669"/>
    <property type="project" value="UniProtKB-UniRule"/>
</dbReference>
<dbReference type="HAMAP" id="MF_00031">
    <property type="entry name" value="DNA_HJ_migration_RuvA"/>
    <property type="match status" value="1"/>
</dbReference>
<dbReference type="InterPro" id="IPR036267">
    <property type="entry name" value="RuvA_C_sf"/>
</dbReference>
<keyword evidence="8" id="KW-0347">Helicase</keyword>
<dbReference type="HOGENOM" id="CLU_087936_3_0_0"/>
<dbReference type="OrthoDB" id="5293449at2"/>
<dbReference type="InterPro" id="IPR010994">
    <property type="entry name" value="RuvA_2-like"/>
</dbReference>
<dbReference type="GO" id="GO:0009378">
    <property type="term" value="F:four-way junction helicase activity"/>
    <property type="evidence" value="ECO:0007669"/>
    <property type="project" value="InterPro"/>
</dbReference>
<keyword evidence="8" id="KW-0067">ATP-binding</keyword>
<dbReference type="GO" id="GO:0005524">
    <property type="term" value="F:ATP binding"/>
    <property type="evidence" value="ECO:0007669"/>
    <property type="project" value="InterPro"/>
</dbReference>
<keyword evidence="9" id="KW-1185">Reference proteome</keyword>
<comment type="domain">
    <text evidence="6">Has three domains with a flexible linker between the domains II and III and assumes an 'L' shape. Domain III is highly mobile and contacts RuvB.</text>
</comment>
<dbReference type="AlphaFoldDB" id="E1IA09"/>
<dbReference type="Gene3D" id="2.40.50.140">
    <property type="entry name" value="Nucleic acid-binding proteins"/>
    <property type="match status" value="1"/>
</dbReference>